<evidence type="ECO:0000313" key="3">
    <source>
        <dbReference type="Proteomes" id="UP000016923"/>
    </source>
</evidence>
<feature type="region of interest" description="Disordered" evidence="1">
    <location>
        <begin position="561"/>
        <end position="678"/>
    </location>
</feature>
<feature type="compositionally biased region" description="Basic and acidic residues" evidence="1">
    <location>
        <begin position="1338"/>
        <end position="1348"/>
    </location>
</feature>
<feature type="compositionally biased region" description="Low complexity" evidence="1">
    <location>
        <begin position="606"/>
        <end position="617"/>
    </location>
</feature>
<feature type="region of interest" description="Disordered" evidence="1">
    <location>
        <begin position="256"/>
        <end position="348"/>
    </location>
</feature>
<feature type="compositionally biased region" description="Low complexity" evidence="1">
    <location>
        <begin position="277"/>
        <end position="293"/>
    </location>
</feature>
<feature type="compositionally biased region" description="Polar residues" evidence="1">
    <location>
        <begin position="836"/>
        <end position="850"/>
    </location>
</feature>
<protein>
    <recommendedName>
        <fullName evidence="4">Glycosyl hydrolase family 43 protein</fullName>
    </recommendedName>
</protein>
<feature type="compositionally biased region" description="Polar residues" evidence="1">
    <location>
        <begin position="153"/>
        <end position="175"/>
    </location>
</feature>
<feature type="compositionally biased region" description="Low complexity" evidence="1">
    <location>
        <begin position="1037"/>
        <end position="1050"/>
    </location>
</feature>
<feature type="compositionally biased region" description="Low complexity" evidence="1">
    <location>
        <begin position="1193"/>
        <end position="1205"/>
    </location>
</feature>
<dbReference type="STRING" id="1262450.S3D5B1"/>
<feature type="compositionally biased region" description="Low complexity" evidence="1">
    <location>
        <begin position="310"/>
        <end position="324"/>
    </location>
</feature>
<feature type="compositionally biased region" description="Polar residues" evidence="1">
    <location>
        <begin position="1177"/>
        <end position="1186"/>
    </location>
</feature>
<reference evidence="2 3" key="1">
    <citation type="journal article" date="2013" name="BMC Genomics">
        <title>The genome and transcriptome of the pine saprophyte Ophiostoma piceae, and a comparison with the bark beetle-associated pine pathogen Grosmannia clavigera.</title>
        <authorList>
            <person name="Haridas S."/>
            <person name="Wang Y."/>
            <person name="Lim L."/>
            <person name="Massoumi Alamouti S."/>
            <person name="Jackman S."/>
            <person name="Docking R."/>
            <person name="Robertson G."/>
            <person name="Birol I."/>
            <person name="Bohlmann J."/>
            <person name="Breuil C."/>
        </authorList>
    </citation>
    <scope>NUCLEOTIDE SEQUENCE [LARGE SCALE GENOMIC DNA]</scope>
    <source>
        <strain evidence="2 3">UAMH 11346</strain>
    </source>
</reference>
<feature type="compositionally biased region" description="Polar residues" evidence="1">
    <location>
        <begin position="1250"/>
        <end position="1263"/>
    </location>
</feature>
<feature type="region of interest" description="Disordered" evidence="1">
    <location>
        <begin position="489"/>
        <end position="519"/>
    </location>
</feature>
<feature type="compositionally biased region" description="Acidic residues" evidence="1">
    <location>
        <begin position="589"/>
        <end position="601"/>
    </location>
</feature>
<feature type="compositionally biased region" description="Low complexity" evidence="1">
    <location>
        <begin position="1137"/>
        <end position="1151"/>
    </location>
</feature>
<feature type="compositionally biased region" description="Low complexity" evidence="1">
    <location>
        <begin position="505"/>
        <end position="519"/>
    </location>
</feature>
<feature type="compositionally biased region" description="Basic and acidic residues" evidence="1">
    <location>
        <begin position="327"/>
        <end position="337"/>
    </location>
</feature>
<feature type="compositionally biased region" description="Polar residues" evidence="1">
    <location>
        <begin position="901"/>
        <end position="932"/>
    </location>
</feature>
<feature type="compositionally biased region" description="Polar residues" evidence="1">
    <location>
        <begin position="1354"/>
        <end position="1379"/>
    </location>
</feature>
<feature type="compositionally biased region" description="Low complexity" evidence="1">
    <location>
        <begin position="406"/>
        <end position="418"/>
    </location>
</feature>
<feature type="region of interest" description="Disordered" evidence="1">
    <location>
        <begin position="1466"/>
        <end position="1513"/>
    </location>
</feature>
<evidence type="ECO:0000256" key="1">
    <source>
        <dbReference type="SAM" id="MobiDB-lite"/>
    </source>
</evidence>
<feature type="compositionally biased region" description="Basic and acidic residues" evidence="1">
    <location>
        <begin position="1067"/>
        <end position="1082"/>
    </location>
</feature>
<dbReference type="OrthoDB" id="5335210at2759"/>
<feature type="region of interest" description="Disordered" evidence="1">
    <location>
        <begin position="386"/>
        <end position="468"/>
    </location>
</feature>
<feature type="region of interest" description="Disordered" evidence="1">
    <location>
        <begin position="777"/>
        <end position="1450"/>
    </location>
</feature>
<feature type="compositionally biased region" description="Polar residues" evidence="1">
    <location>
        <begin position="561"/>
        <end position="586"/>
    </location>
</feature>
<proteinExistence type="predicted"/>
<feature type="compositionally biased region" description="Low complexity" evidence="1">
    <location>
        <begin position="1391"/>
        <end position="1402"/>
    </location>
</feature>
<accession>S3D5B1</accession>
<feature type="compositionally biased region" description="Low complexity" evidence="1">
    <location>
        <begin position="445"/>
        <end position="464"/>
    </location>
</feature>
<sequence>MNRFRTKKKNKEEAAATAAAAAAAASAASFTRASTEENHSFMGFRRNKKAPEEVKEEIDLSSALPATDDFRTSLLMTGLSARFSMLREQDDPNTKIGKALDDSVLFPSGSTSAAAKRQSRMMMDFGGFRGLDDIAEVESIRGMRPPPFMRTHSFASDTDSLGDSIMNRTRPTDGNNLFGGRQKIYRIPAGAVSSKSLAEGGMGGRALYDDDVALSEFQKLRQEKKDQFLQYGYTSDEGASANVNSLLLSADSYEATSPYTRSESPSPIDYNLRRETSSTTSSGGARNSTAATSVVSQSGGLASSLGKDWQSPSLTQSSLSNTSLAEGRSEKNEKNDGTHVPVERTTTMRIRRLYEQGLNQDMHEQQNSALSRIDTLSGKRMLRSKTPDLNASASPSPTPSFGFKDSLSNSNSTNNSPSMGTVTSTLERLERRQALAKSSSTNLRSISPPMSGSSIGSPLPGTISARTSSEGLSGLNMVGLGLNRKTSAAGSIAGSGPTNPPLSPPISESGVSSSVRGSGEIPGSFPLPLMAIQPNDMGKATAMGMFQKPTLPYDESRFAQRQLQLQQGRETPTESVRSDSKLQQSFLFDGDDDDESNYDDNESQRSGKSGKSVKSSSTQQDAVRPQVVLQRPSDADHPAFRQQTSPAIIPEEPEIPTTMVTADEPSSDANMSSGEPVDSPTLGPGGGLSGMVLQHLRSTSNASSVYSMVSPQNSGFEGVTHTNHLNFDFGDSVAGSRSNTDHLDLKLSHPWDDSNNWTASIYSSISTSESYLSSDKKIEAPLPPLPSAPPPPVPSTTAASTPTQAPPTPRAPAAAVPTEPTRRAPSLRSVSSRSRVTNSIADSNRSSAHTDNIPGENEEDDFASQLASARRRVQERLTTYAESESSRSNSPQLLASEPSPMMSSFQHLPSLSHNQSQSQTHPQAPPTSSIKSNPLGILRAKSSRGSLLDRTRDAAPSAPPVPSPSLPKMLGLGASTMSTAPSPSKQSFEQSSFGEPSAPPAVESAPVHNVQTSFSSAPRSSTSTEAEYADDDEADRSASANGSVSESSNAMHPGLLAFRNARRQLQKRKEIETLGRHGDAERSSSATPPPMPGAMSSSPAHSRSPPRQRRPTVSAKQPPPLSYQQRDPSLESRDGRSSSNGMRSRSGSRTGADMRDRSGSEASNNGFSRHAPPPRIRTTNPANGQSRYDERSQPSSPITSSGPGPSANPSHNPNHLGALPARPGMMPGRSPGLPGTDIRRSPHMPPQGYPNGSGNSNNLSVQTAMGGRSPSGGNGFNGSAQPSPISPLGSAGLPPFFPGGSNGDRSGPPTPTGIPRMMQQQRPGAPSYSTTSSSLNESMKRTVRKNEISEPTFVMSTSRVPTMSLAPQQQPGLSQSTSAPEMDGANGGSTSGSRARSNSRAAHPGPLAASSTFVPPLPPINPLRKQSGSRGPRGMLNGFRRTNTNDSNGDEMDTMSALKMPSLNVSASTSNLHGSGGGDTEDRRPALRKQASEASGMHSRLNQQRMDLPGGMI</sequence>
<feature type="compositionally biased region" description="Low complexity" evidence="1">
    <location>
        <begin position="1000"/>
        <end position="1026"/>
    </location>
</feature>
<evidence type="ECO:0000313" key="2">
    <source>
        <dbReference type="EMBL" id="EPE08600.1"/>
    </source>
</evidence>
<feature type="compositionally biased region" description="Pro residues" evidence="1">
    <location>
        <begin position="781"/>
        <end position="794"/>
    </location>
</feature>
<dbReference type="eggNOG" id="ENOG502RJH1">
    <property type="taxonomic scope" value="Eukaryota"/>
</dbReference>
<dbReference type="EMBL" id="KE148148">
    <property type="protein sequence ID" value="EPE08600.1"/>
    <property type="molecule type" value="Genomic_DNA"/>
</dbReference>
<feature type="compositionally biased region" description="Polar residues" evidence="1">
    <location>
        <begin position="256"/>
        <end position="265"/>
    </location>
</feature>
<dbReference type="OMA" id="MGLFNKP"/>
<feature type="compositionally biased region" description="Polar residues" evidence="1">
    <location>
        <begin position="975"/>
        <end position="994"/>
    </location>
</feature>
<dbReference type="VEuPathDB" id="FungiDB:F503_04187"/>
<keyword evidence="3" id="KW-1185">Reference proteome</keyword>
<feature type="compositionally biased region" description="Low complexity" evidence="1">
    <location>
        <begin position="811"/>
        <end position="835"/>
    </location>
</feature>
<dbReference type="Proteomes" id="UP000016923">
    <property type="component" value="Unassembled WGS sequence"/>
</dbReference>
<gene>
    <name evidence="2" type="ORF">F503_04187</name>
</gene>
<feature type="compositionally biased region" description="Low complexity" evidence="1">
    <location>
        <begin position="1093"/>
        <end position="1103"/>
    </location>
</feature>
<evidence type="ECO:0008006" key="4">
    <source>
        <dbReference type="Google" id="ProtNLM"/>
    </source>
</evidence>
<feature type="region of interest" description="Disordered" evidence="1">
    <location>
        <begin position="145"/>
        <end position="175"/>
    </location>
</feature>
<dbReference type="HOGENOM" id="CLU_002672_0_0_1"/>
<organism evidence="2 3">
    <name type="scientific">Ophiostoma piceae (strain UAMH 11346)</name>
    <name type="common">Sap stain fungus</name>
    <dbReference type="NCBI Taxonomy" id="1262450"/>
    <lineage>
        <taxon>Eukaryota</taxon>
        <taxon>Fungi</taxon>
        <taxon>Dikarya</taxon>
        <taxon>Ascomycota</taxon>
        <taxon>Pezizomycotina</taxon>
        <taxon>Sordariomycetes</taxon>
        <taxon>Sordariomycetidae</taxon>
        <taxon>Ophiostomatales</taxon>
        <taxon>Ophiostomataceae</taxon>
        <taxon>Ophiostoma</taxon>
    </lineage>
</organism>
<feature type="compositionally biased region" description="Polar residues" evidence="1">
    <location>
        <begin position="876"/>
        <end position="893"/>
    </location>
</feature>
<name>S3D5B1_OPHP1</name>